<comment type="subcellular location">
    <subcellularLocation>
        <location evidence="1">Cell membrane</location>
        <topology evidence="1">Multi-pass membrane protein</topology>
    </subcellularLocation>
</comment>
<dbReference type="PANTHER" id="PTHR43478:SF1">
    <property type="entry name" value="NA+_H+ ANTIPORTER NHAC-LIKE C-TERMINAL DOMAIN-CONTAINING PROTEIN"/>
    <property type="match status" value="1"/>
</dbReference>
<dbReference type="AlphaFoldDB" id="A0A382EPA0"/>
<feature type="non-terminal residue" evidence="8">
    <location>
        <position position="1"/>
    </location>
</feature>
<evidence type="ECO:0000256" key="6">
    <source>
        <dbReference type="SAM" id="Phobius"/>
    </source>
</evidence>
<protein>
    <recommendedName>
        <fullName evidence="7">Na+/H+ antiporter NhaC-like C-terminal domain-containing protein</fullName>
    </recommendedName>
</protein>
<evidence type="ECO:0000256" key="4">
    <source>
        <dbReference type="ARBA" id="ARBA00022989"/>
    </source>
</evidence>
<feature type="domain" description="Na+/H+ antiporter NhaC-like C-terminal" evidence="7">
    <location>
        <begin position="19"/>
        <end position="204"/>
    </location>
</feature>
<evidence type="ECO:0000259" key="7">
    <source>
        <dbReference type="Pfam" id="PF03553"/>
    </source>
</evidence>
<evidence type="ECO:0000256" key="2">
    <source>
        <dbReference type="ARBA" id="ARBA00022475"/>
    </source>
</evidence>
<dbReference type="EMBL" id="UINC01045415">
    <property type="protein sequence ID" value="SVB52152.1"/>
    <property type="molecule type" value="Genomic_DNA"/>
</dbReference>
<feature type="transmembrane region" description="Helical" evidence="6">
    <location>
        <begin position="211"/>
        <end position="230"/>
    </location>
</feature>
<keyword evidence="4 6" id="KW-1133">Transmembrane helix</keyword>
<dbReference type="Pfam" id="PF03553">
    <property type="entry name" value="Na_H_antiporter"/>
    <property type="match status" value="1"/>
</dbReference>
<feature type="transmembrane region" description="Helical" evidence="6">
    <location>
        <begin position="15"/>
        <end position="35"/>
    </location>
</feature>
<dbReference type="GO" id="GO:0005886">
    <property type="term" value="C:plasma membrane"/>
    <property type="evidence" value="ECO:0007669"/>
    <property type="project" value="UniProtKB-SubCell"/>
</dbReference>
<dbReference type="InterPro" id="IPR018461">
    <property type="entry name" value="Na/H_Antiport_NhaC-like_C"/>
</dbReference>
<reference evidence="8" key="1">
    <citation type="submission" date="2018-05" db="EMBL/GenBank/DDBJ databases">
        <authorList>
            <person name="Lanie J.A."/>
            <person name="Ng W.-L."/>
            <person name="Kazmierczak K.M."/>
            <person name="Andrzejewski T.M."/>
            <person name="Davidsen T.M."/>
            <person name="Wayne K.J."/>
            <person name="Tettelin H."/>
            <person name="Glass J.I."/>
            <person name="Rusch D."/>
            <person name="Podicherti R."/>
            <person name="Tsui H.-C.T."/>
            <person name="Winkler M.E."/>
        </authorList>
    </citation>
    <scope>NUCLEOTIDE SEQUENCE</scope>
</reference>
<keyword evidence="5 6" id="KW-0472">Membrane</keyword>
<evidence type="ECO:0000313" key="8">
    <source>
        <dbReference type="EMBL" id="SVB52152.1"/>
    </source>
</evidence>
<feature type="transmembrane region" description="Helical" evidence="6">
    <location>
        <begin position="47"/>
        <end position="68"/>
    </location>
</feature>
<gene>
    <name evidence="8" type="ORF">METZ01_LOCUS205006</name>
</gene>
<organism evidence="8">
    <name type="scientific">marine metagenome</name>
    <dbReference type="NCBI Taxonomy" id="408172"/>
    <lineage>
        <taxon>unclassified sequences</taxon>
        <taxon>metagenomes</taxon>
        <taxon>ecological metagenomes</taxon>
    </lineage>
</organism>
<sequence>GSHSLREIIGEADPYATIIWSASVSGMAAILMTVMKRILTLNGVMEAWINGVRSMVMACVILVLAWTIGRICTDMKTAEFLVGISSEVLSPSLLPLITFLTAAAISFSTGSSWATMSILVPVVVPMTVQLMNIEANTVVHDPIFLSTFSAILSGSVFGDHCSPISDTTILSSTATCSDHIDHVRTQMPYSVSVAVIAMLVGYGGIGLNLSLPVILLVSILLLAVQFRFYAKPIDN</sequence>
<name>A0A382EPA0_9ZZZZ</name>
<feature type="transmembrane region" description="Helical" evidence="6">
    <location>
        <begin position="187"/>
        <end position="205"/>
    </location>
</feature>
<keyword evidence="3 6" id="KW-0812">Transmembrane</keyword>
<evidence type="ECO:0000256" key="1">
    <source>
        <dbReference type="ARBA" id="ARBA00004651"/>
    </source>
</evidence>
<accession>A0A382EPA0</accession>
<dbReference type="PANTHER" id="PTHR43478">
    <property type="entry name" value="NA+/H+ ANTIPORTER-RELATED"/>
    <property type="match status" value="1"/>
</dbReference>
<proteinExistence type="predicted"/>
<evidence type="ECO:0000256" key="3">
    <source>
        <dbReference type="ARBA" id="ARBA00022692"/>
    </source>
</evidence>
<keyword evidence="2" id="KW-1003">Cell membrane</keyword>
<evidence type="ECO:0000256" key="5">
    <source>
        <dbReference type="ARBA" id="ARBA00023136"/>
    </source>
</evidence>